<evidence type="ECO:0000259" key="7">
    <source>
        <dbReference type="PROSITE" id="PS51059"/>
    </source>
</evidence>
<evidence type="ECO:0000256" key="4">
    <source>
        <dbReference type="ARBA" id="ARBA00023027"/>
    </source>
</evidence>
<evidence type="ECO:0000256" key="6">
    <source>
        <dbReference type="RuleBase" id="RU362114"/>
    </source>
</evidence>
<keyword evidence="3 6" id="KW-0808">Transferase</keyword>
<keyword evidence="2 6" id="KW-0328">Glycosyltransferase</keyword>
<keyword evidence="8" id="KW-1185">Reference proteome</keyword>
<keyword evidence="4 6" id="KW-0520">NAD</keyword>
<dbReference type="Gene3D" id="3.90.228.10">
    <property type="match status" value="1"/>
</dbReference>
<evidence type="ECO:0000313" key="8">
    <source>
        <dbReference type="Proteomes" id="UP000694865"/>
    </source>
</evidence>
<evidence type="ECO:0000256" key="3">
    <source>
        <dbReference type="ARBA" id="ARBA00022679"/>
    </source>
</evidence>
<dbReference type="EC" id="2.4.2.-" evidence="6"/>
<dbReference type="InterPro" id="IPR012317">
    <property type="entry name" value="Poly(ADP-ribose)pol_cat_dom"/>
</dbReference>
<dbReference type="PANTHER" id="PTHR14453:SF102">
    <property type="entry name" value="PROTEIN MONO-ADP-RIBOSYLTRANSFERASE PARP14-LIKE"/>
    <property type="match status" value="1"/>
</dbReference>
<dbReference type="Gene3D" id="3.30.720.50">
    <property type="match status" value="1"/>
</dbReference>
<dbReference type="InterPro" id="IPR052056">
    <property type="entry name" value="Mono-ARTD/PARP"/>
</dbReference>
<dbReference type="InterPro" id="IPR004170">
    <property type="entry name" value="WWE_dom"/>
</dbReference>
<gene>
    <name evidence="9" type="primary">LOC100371826</name>
</gene>
<reference evidence="9" key="1">
    <citation type="submission" date="2025-08" db="UniProtKB">
        <authorList>
            <consortium name="RefSeq"/>
        </authorList>
    </citation>
    <scope>IDENTIFICATION</scope>
    <source>
        <tissue evidence="9">Testes</tissue>
    </source>
</reference>
<dbReference type="SUPFAM" id="SSF117839">
    <property type="entry name" value="WWE domain"/>
    <property type="match status" value="1"/>
</dbReference>
<dbReference type="Pfam" id="PF00644">
    <property type="entry name" value="PARP"/>
    <property type="match status" value="1"/>
</dbReference>
<keyword evidence="5" id="KW-0539">Nucleus</keyword>
<feature type="domain" description="PARP catalytic" evidence="7">
    <location>
        <begin position="166"/>
        <end position="357"/>
    </location>
</feature>
<dbReference type="Pfam" id="PF02825">
    <property type="entry name" value="WWE"/>
    <property type="match status" value="1"/>
</dbReference>
<dbReference type="InterPro" id="IPR037197">
    <property type="entry name" value="WWE_dom_sf"/>
</dbReference>
<name>A0ABM0GR69_SACKO</name>
<evidence type="ECO:0000256" key="1">
    <source>
        <dbReference type="ARBA" id="ARBA00004123"/>
    </source>
</evidence>
<sequence>TISSPILRTLSTEEHDLLMSIGLSQDVTVKKGPRNSDSLILEGSPNEVMNVFSDITDFLNIKKDEQVQEKKAELYQNRVQWCWYDGKCKQMVAFDPITNMLIEDAHQKNLPSVSYELNDNGHKQSCQIDFNTEEEIILTTGARNKVVREDLELKAANQTPSHWVQQPLDANGRPKSCHRVALIAGSSEYQKVQSLFGSSNQIYSIERIQNPHLWQQYSAQKDKMEQQNQRLGANEMDLFHGTGEASLVNINEKGFNRSFSGRAHGTALGNGTYFAKSPSTSMGYAKAGPSGKRYMYRAKVLAGEYTRGSSSIVLPPAKNPNNPFDVYDTTVDNPSNPSVFVIFHDNQAYPEYLIAFR</sequence>
<dbReference type="RefSeq" id="XP_002735522.1">
    <property type="nucleotide sequence ID" value="XM_002735476.2"/>
</dbReference>
<accession>A0ABM0GR69</accession>
<evidence type="ECO:0000313" key="9">
    <source>
        <dbReference type="RefSeq" id="XP_002735522.1"/>
    </source>
</evidence>
<dbReference type="GeneID" id="100371826"/>
<protein>
    <recommendedName>
        <fullName evidence="6">Poly [ADP-ribose] polymerase</fullName>
        <shortName evidence="6">PARP</shortName>
        <ecNumber evidence="6">2.4.2.-</ecNumber>
    </recommendedName>
</protein>
<comment type="subcellular location">
    <subcellularLocation>
        <location evidence="1">Nucleus</location>
    </subcellularLocation>
</comment>
<evidence type="ECO:0000256" key="2">
    <source>
        <dbReference type="ARBA" id="ARBA00022676"/>
    </source>
</evidence>
<dbReference type="CDD" id="cd01439">
    <property type="entry name" value="TCCD_inducible_PARP_like"/>
    <property type="match status" value="1"/>
</dbReference>
<organism evidence="8 9">
    <name type="scientific">Saccoglossus kowalevskii</name>
    <name type="common">Acorn worm</name>
    <dbReference type="NCBI Taxonomy" id="10224"/>
    <lineage>
        <taxon>Eukaryota</taxon>
        <taxon>Metazoa</taxon>
        <taxon>Hemichordata</taxon>
        <taxon>Enteropneusta</taxon>
        <taxon>Harrimaniidae</taxon>
        <taxon>Saccoglossus</taxon>
    </lineage>
</organism>
<dbReference type="Proteomes" id="UP000694865">
    <property type="component" value="Unplaced"/>
</dbReference>
<dbReference type="PANTHER" id="PTHR14453">
    <property type="entry name" value="PARP/ZINC FINGER CCCH TYPE DOMAIN CONTAINING PROTEIN"/>
    <property type="match status" value="1"/>
</dbReference>
<feature type="non-terminal residue" evidence="9">
    <location>
        <position position="1"/>
    </location>
</feature>
<proteinExistence type="predicted"/>
<dbReference type="PROSITE" id="PS51059">
    <property type="entry name" value="PARP_CATALYTIC"/>
    <property type="match status" value="1"/>
</dbReference>
<evidence type="ECO:0000256" key="5">
    <source>
        <dbReference type="ARBA" id="ARBA00023242"/>
    </source>
</evidence>
<dbReference type="SUPFAM" id="SSF56399">
    <property type="entry name" value="ADP-ribosylation"/>
    <property type="match status" value="1"/>
</dbReference>